<proteinExistence type="predicted"/>
<reference evidence="2 3" key="1">
    <citation type="submission" date="2024-03" db="EMBL/GenBank/DDBJ databases">
        <title>A high-quality draft genome sequence of Diaporthe vaccinii, a causative agent of upright dieback and viscid rot disease in cranberry plants.</title>
        <authorList>
            <person name="Sarrasin M."/>
            <person name="Lang B.F."/>
            <person name="Burger G."/>
        </authorList>
    </citation>
    <scope>NUCLEOTIDE SEQUENCE [LARGE SCALE GENOMIC DNA]</scope>
    <source>
        <strain evidence="2 3">IS7</strain>
    </source>
</reference>
<accession>A0ABR4DQC0</accession>
<feature type="compositionally biased region" description="Polar residues" evidence="1">
    <location>
        <begin position="16"/>
        <end position="32"/>
    </location>
</feature>
<feature type="compositionally biased region" description="Low complexity" evidence="1">
    <location>
        <begin position="191"/>
        <end position="213"/>
    </location>
</feature>
<feature type="region of interest" description="Disordered" evidence="1">
    <location>
        <begin position="102"/>
        <end position="167"/>
    </location>
</feature>
<keyword evidence="3" id="KW-1185">Reference proteome</keyword>
<sequence>MAAVTRQPFAPLDGTRLQSLTSARNQQASLSSPGKRKVADFLNIDDFENVDPALLFSKRSKAGSSDSPSKDFFKPPSFIITKSSSTSVLPSGKDGISASVFSSPLKGASPRPRSILNPKSPAKKLSSLSRGSSSPMSAPAGRSPTRGNKRIGILNRRRTGTFTRIDPPTFSLSSTPFSLEAAIKGTVPSYAAKTPSSTKAGSSTSSSLSLSNSEDFHGSNLKSSWEFDIHEDTPEQEMTNLLQHSTCRLDISSDEECERKLGREKAEDRGKENVPPADDVSQTSARRTTTMSEGGMEYEKPRTALGDLNVEDFYAEGCDLASVFIVPEDEDDGTVVDGEQPEKPQDEERAPLHDGATSEFSLELKATAEATPELEEPEEHVKLATLQPVEGTGESFDLWESSSAKEEGDGAPSPMPASPVSETGEDFGDEG</sequence>
<dbReference type="EMBL" id="JBAWTH010000225">
    <property type="protein sequence ID" value="KAL2272588.1"/>
    <property type="molecule type" value="Genomic_DNA"/>
</dbReference>
<feature type="compositionally biased region" description="Basic and acidic residues" evidence="1">
    <location>
        <begin position="340"/>
        <end position="352"/>
    </location>
</feature>
<evidence type="ECO:0000256" key="1">
    <source>
        <dbReference type="SAM" id="MobiDB-lite"/>
    </source>
</evidence>
<dbReference type="EMBL" id="JBAWTH010000225">
    <property type="protein sequence ID" value="KAL2272589.1"/>
    <property type="molecule type" value="Genomic_DNA"/>
</dbReference>
<evidence type="ECO:0008006" key="4">
    <source>
        <dbReference type="Google" id="ProtNLM"/>
    </source>
</evidence>
<name>A0ABR4DQC0_9PEZI</name>
<feature type="compositionally biased region" description="Low complexity" evidence="1">
    <location>
        <begin position="118"/>
        <end position="143"/>
    </location>
</feature>
<dbReference type="EMBL" id="JBAWTH010000225">
    <property type="protein sequence ID" value="KAL2272587.1"/>
    <property type="molecule type" value="Genomic_DNA"/>
</dbReference>
<dbReference type="Proteomes" id="UP001600888">
    <property type="component" value="Unassembled WGS sequence"/>
</dbReference>
<evidence type="ECO:0000313" key="3">
    <source>
        <dbReference type="Proteomes" id="UP001600888"/>
    </source>
</evidence>
<evidence type="ECO:0000313" key="2">
    <source>
        <dbReference type="EMBL" id="KAL2272589.1"/>
    </source>
</evidence>
<feature type="region of interest" description="Disordered" evidence="1">
    <location>
        <begin position="328"/>
        <end position="431"/>
    </location>
</feature>
<feature type="region of interest" description="Disordered" evidence="1">
    <location>
        <begin position="258"/>
        <end position="301"/>
    </location>
</feature>
<feature type="compositionally biased region" description="Polar residues" evidence="1">
    <location>
        <begin position="280"/>
        <end position="292"/>
    </location>
</feature>
<feature type="region of interest" description="Disordered" evidence="1">
    <location>
        <begin position="1"/>
        <end position="35"/>
    </location>
</feature>
<comment type="caution">
    <text evidence="2">The sequence shown here is derived from an EMBL/GenBank/DDBJ whole genome shotgun (WGS) entry which is preliminary data.</text>
</comment>
<organism evidence="2 3">
    <name type="scientific">Diaporthe vaccinii</name>
    <dbReference type="NCBI Taxonomy" id="105482"/>
    <lineage>
        <taxon>Eukaryota</taxon>
        <taxon>Fungi</taxon>
        <taxon>Dikarya</taxon>
        <taxon>Ascomycota</taxon>
        <taxon>Pezizomycotina</taxon>
        <taxon>Sordariomycetes</taxon>
        <taxon>Sordariomycetidae</taxon>
        <taxon>Diaporthales</taxon>
        <taxon>Diaporthaceae</taxon>
        <taxon>Diaporthe</taxon>
        <taxon>Diaporthe eres species complex</taxon>
    </lineage>
</organism>
<gene>
    <name evidence="2" type="ORF">FJTKL_06303</name>
</gene>
<protein>
    <recommendedName>
        <fullName evidence="4">Thymidylate kinase</fullName>
    </recommendedName>
</protein>
<feature type="compositionally biased region" description="Basic and acidic residues" evidence="1">
    <location>
        <begin position="258"/>
        <end position="272"/>
    </location>
</feature>
<feature type="region of interest" description="Disordered" evidence="1">
    <location>
        <begin position="191"/>
        <end position="215"/>
    </location>
</feature>